<gene>
    <name evidence="2" type="ORF">Ga0061068_10698</name>
</gene>
<evidence type="ECO:0000313" key="2">
    <source>
        <dbReference type="EMBL" id="CUB07347.1"/>
    </source>
</evidence>
<dbReference type="InterPro" id="IPR017087">
    <property type="entry name" value="UCP037004"/>
</dbReference>
<reference evidence="3" key="1">
    <citation type="submission" date="2015-08" db="EMBL/GenBank/DDBJ databases">
        <authorList>
            <person name="Babu N.S."/>
            <person name="Beckwith C.J."/>
            <person name="Beseler K.G."/>
            <person name="Brison A."/>
            <person name="Carone J.V."/>
            <person name="Caskin T.P."/>
            <person name="Diamond M."/>
            <person name="Durham M.E."/>
            <person name="Foxe J.M."/>
            <person name="Go M."/>
            <person name="Henderson B.A."/>
            <person name="Jones I.B."/>
            <person name="McGettigan J.A."/>
            <person name="Micheletti S.J."/>
            <person name="Nasrallah M.E."/>
            <person name="Ortiz D."/>
            <person name="Piller C.R."/>
            <person name="Privatt S.R."/>
            <person name="Schneider S.L."/>
            <person name="Sharp S."/>
            <person name="Smith T.C."/>
            <person name="Stanton J.D."/>
            <person name="Ullery H.E."/>
            <person name="Wilson R.J."/>
            <person name="Serrano M.G."/>
            <person name="Buck G."/>
            <person name="Lee V."/>
            <person name="Wang Y."/>
            <person name="Carvalho R."/>
            <person name="Voegtly L."/>
            <person name="Shi R."/>
            <person name="Duckworth R."/>
            <person name="Johnson A."/>
            <person name="Loviza R."/>
            <person name="Walstead R."/>
            <person name="Shah Z."/>
            <person name="Kiflezghi M."/>
            <person name="Wade K."/>
            <person name="Ball S.L."/>
            <person name="Bradley K.W."/>
            <person name="Asai D.J."/>
            <person name="Bowman C.A."/>
            <person name="Russell D.A."/>
            <person name="Pope W.H."/>
            <person name="Jacobs-Sera D."/>
            <person name="Hendrix R.W."/>
            <person name="Hatfull G.F."/>
        </authorList>
    </citation>
    <scope>NUCLEOTIDE SEQUENCE [LARGE SCALE GENOMIC DNA]</scope>
    <source>
        <strain evidence="3">JCM 19170</strain>
    </source>
</reference>
<dbReference type="PANTHER" id="PTHR30087:SF0">
    <property type="entry name" value="INNER MEMBRANE PROTEIN"/>
    <property type="match status" value="1"/>
</dbReference>
<dbReference type="EMBL" id="CYHH01000006">
    <property type="protein sequence ID" value="CUB07347.1"/>
    <property type="molecule type" value="Genomic_DNA"/>
</dbReference>
<dbReference type="PIRSF" id="PIRSF037004">
    <property type="entry name" value="UCP037004"/>
    <property type="match status" value="1"/>
</dbReference>
<dbReference type="Proteomes" id="UP000182108">
    <property type="component" value="Unassembled WGS sequence"/>
</dbReference>
<dbReference type="RefSeq" id="WP_055423632.1">
    <property type="nucleotide sequence ID" value="NZ_CYHH01000006.1"/>
</dbReference>
<keyword evidence="3" id="KW-1185">Reference proteome</keyword>
<dbReference type="OrthoDB" id="495783at2"/>
<accession>A0A0K6IVH2</accession>
<sequence length="328" mass="36516">MGQGVENERQTIQGAERLKLAVSACVLGQPVRYNGGHKRSALCVELLGQAFDFVPLCPEVGIGLGTPRPPIRLVGSPESPRAVGVGDATLDVTERLQEWSERTVATLEGVSGVILMQRSPSCGLFRVKVYRQDDRPPQFGSGIFAATLARRLPELPIEEEGRLHDPVLLENFVVRVRAYGEWRRLLAAGLTRGAIVAFHSRYKYLLLAHDPAGYRTLGRMVAGLGEETPEAFASHYFPAFMAALRRRATRGTHANVLQHLAGYLRRVLPSEERQELQELIAQYRQGVVPLVAPMVLLRHHLRRHPDSYLAQQVYLEPHPPRLGLRNAL</sequence>
<dbReference type="Pfam" id="PF04463">
    <property type="entry name" value="2-thiour_desulf"/>
    <property type="match status" value="1"/>
</dbReference>
<proteinExistence type="predicted"/>
<feature type="domain" description="DUF1722" evidence="1">
    <location>
        <begin position="203"/>
        <end position="319"/>
    </location>
</feature>
<evidence type="ECO:0000259" key="1">
    <source>
        <dbReference type="Pfam" id="PF08349"/>
    </source>
</evidence>
<organism evidence="2 3">
    <name type="scientific">Tepidiphilus thermophilus</name>
    <dbReference type="NCBI Taxonomy" id="876478"/>
    <lineage>
        <taxon>Bacteria</taxon>
        <taxon>Pseudomonadati</taxon>
        <taxon>Pseudomonadota</taxon>
        <taxon>Hydrogenophilia</taxon>
        <taxon>Hydrogenophilales</taxon>
        <taxon>Hydrogenophilaceae</taxon>
        <taxon>Tepidiphilus</taxon>
    </lineage>
</organism>
<dbReference type="PANTHER" id="PTHR30087">
    <property type="entry name" value="INNER MEMBRANE PROTEIN"/>
    <property type="match status" value="1"/>
</dbReference>
<protein>
    <submittedName>
        <fullName evidence="2">Uncharacterized conserved protein YbgA, DUF1722 family</fullName>
    </submittedName>
</protein>
<evidence type="ECO:0000313" key="3">
    <source>
        <dbReference type="Proteomes" id="UP000182108"/>
    </source>
</evidence>
<dbReference type="InterPro" id="IPR007553">
    <property type="entry name" value="2-thiour_desulf"/>
</dbReference>
<dbReference type="Pfam" id="PF08349">
    <property type="entry name" value="DUF1722"/>
    <property type="match status" value="1"/>
</dbReference>
<dbReference type="InterPro" id="IPR013560">
    <property type="entry name" value="DUF1722"/>
</dbReference>
<name>A0A0K6IVH2_9PROT</name>
<dbReference type="AlphaFoldDB" id="A0A0K6IVH2"/>